<dbReference type="PANTHER" id="PTHR43047:SF66">
    <property type="entry name" value="HISKA"/>
    <property type="match status" value="1"/>
</dbReference>
<dbReference type="Proteomes" id="UP001271007">
    <property type="component" value="Unassembled WGS sequence"/>
</dbReference>
<dbReference type="InterPro" id="IPR036097">
    <property type="entry name" value="HisK_dim/P_sf"/>
</dbReference>
<dbReference type="CDD" id="cd00082">
    <property type="entry name" value="HisKA"/>
    <property type="match status" value="1"/>
</dbReference>
<sequence>MSSLRHLSVEPPDGNPGDLNPQSPAFVNPLPGNDFIWGNTPLGLVETWPCVLQAFAVTLSSFQYPAAIFWGHDFILLHNQARADAASIEQQGRPQRGSLPTDGWQALQASLHGGKPATVASCDLLRCEPKQPDDYNVLISPLFDYRAAESKGVIAQLIPAFASPPSRRPSADQKATTGDSSLDGIEQHPERGGGPTDKVPLDEHPFFSRFAEMLPTGLAILDHEAQAVFVNQHFYELTTHQENDKSFKSWPESIHPEDSDRVLGSYREAFKLHKELRTEYRSIGSEHPWRLLLLTPLDDENLHHVSLKKHGGFVCSVVDITSEKSAELAQRKAAKEAEARKEQQERFIDMISHEIRNPLSAVLHCVEDIEDAVKDNSANIPLHQIIEATETIYLCISHQKNIVDDVLSYSKLDSSMLVLTPKPCRPDQELAKLLKMFRPEMRKQHCDFEYSVDPAYVETGIDWVMADLVRVGQVLINLLTNAIKFTSRKNGERSISCRVSASLKRPDSYPLDVVFFETVDVVTGLDATDRLEWGDGEPLYVMFAVKDTGIGISDEGQKRLFERFKQATPKTGGFYGGSGLGLNISRKLVHLHGGEIGVASREGQGTTLGFFFRVRRAVRPGKDPSATEKVEWEDERLRDTIRASGTIAPSKLDPRKRPLSLTRPPVKSAREDMRKEEVKMSADDQQEHNAGLTLEVANEERQEEGGKGRGTFDHEHAGGSTQIPFAASKAGHEGGPGTEERAAQGSPQHVSTQTNILLVEDNIINQRILYRKLTAKGFTVTVANNGREAVEAARKTMAFTSTPDGEAEAEREEARFDVILMDQEMPIMDGNTAASEIRRLERESKRNERRRVPILGVSANVRREQQDEMREFGMDDVIMKPYRIEEMVETIWRLIGSGRESGG</sequence>
<dbReference type="CDD" id="cd00130">
    <property type="entry name" value="PAS"/>
    <property type="match status" value="1"/>
</dbReference>
<evidence type="ECO:0000256" key="6">
    <source>
        <dbReference type="PROSITE-ProRule" id="PRU00169"/>
    </source>
</evidence>
<evidence type="ECO:0000313" key="11">
    <source>
        <dbReference type="Proteomes" id="UP001271007"/>
    </source>
</evidence>
<dbReference type="PROSITE" id="PS50110">
    <property type="entry name" value="RESPONSE_REGULATORY"/>
    <property type="match status" value="1"/>
</dbReference>
<dbReference type="SUPFAM" id="SSF55874">
    <property type="entry name" value="ATPase domain of HSP90 chaperone/DNA topoisomerase II/histidine kinase"/>
    <property type="match status" value="1"/>
</dbReference>
<dbReference type="SMART" id="SM00387">
    <property type="entry name" value="HATPase_c"/>
    <property type="match status" value="1"/>
</dbReference>
<dbReference type="GO" id="GO:0000155">
    <property type="term" value="F:phosphorelay sensor kinase activity"/>
    <property type="evidence" value="ECO:0007669"/>
    <property type="project" value="InterPro"/>
</dbReference>
<dbReference type="InterPro" id="IPR036890">
    <property type="entry name" value="HATPase_C_sf"/>
</dbReference>
<dbReference type="EMBL" id="JAWDJX010000019">
    <property type="protein sequence ID" value="KAK3052769.1"/>
    <property type="molecule type" value="Genomic_DNA"/>
</dbReference>
<feature type="region of interest" description="Disordered" evidence="7">
    <location>
        <begin position="1"/>
        <end position="25"/>
    </location>
</feature>
<dbReference type="InterPro" id="IPR004358">
    <property type="entry name" value="Sig_transdc_His_kin-like_C"/>
</dbReference>
<dbReference type="Gene3D" id="1.10.287.130">
    <property type="match status" value="1"/>
</dbReference>
<evidence type="ECO:0000259" key="8">
    <source>
        <dbReference type="PROSITE" id="PS50109"/>
    </source>
</evidence>
<feature type="region of interest" description="Disordered" evidence="7">
    <location>
        <begin position="162"/>
        <end position="201"/>
    </location>
</feature>
<organism evidence="10 11">
    <name type="scientific">Extremus antarcticus</name>
    <dbReference type="NCBI Taxonomy" id="702011"/>
    <lineage>
        <taxon>Eukaryota</taxon>
        <taxon>Fungi</taxon>
        <taxon>Dikarya</taxon>
        <taxon>Ascomycota</taxon>
        <taxon>Pezizomycotina</taxon>
        <taxon>Dothideomycetes</taxon>
        <taxon>Dothideomycetidae</taxon>
        <taxon>Mycosphaerellales</taxon>
        <taxon>Extremaceae</taxon>
        <taxon>Extremus</taxon>
    </lineage>
</organism>
<proteinExistence type="predicted"/>
<dbReference type="Gene3D" id="3.40.50.2300">
    <property type="match status" value="1"/>
</dbReference>
<dbReference type="InterPro" id="IPR005467">
    <property type="entry name" value="His_kinase_dom"/>
</dbReference>
<feature type="domain" description="Histidine kinase" evidence="8">
    <location>
        <begin position="350"/>
        <end position="616"/>
    </location>
</feature>
<feature type="compositionally biased region" description="Basic and acidic residues" evidence="7">
    <location>
        <begin position="698"/>
        <end position="717"/>
    </location>
</feature>
<gene>
    <name evidence="10" type="ORF">LTR09_006252</name>
</gene>
<evidence type="ECO:0000256" key="5">
    <source>
        <dbReference type="ARBA" id="ARBA00022777"/>
    </source>
</evidence>
<dbReference type="Pfam" id="PF00512">
    <property type="entry name" value="HisKA"/>
    <property type="match status" value="1"/>
</dbReference>
<feature type="domain" description="Response regulatory" evidence="9">
    <location>
        <begin position="755"/>
        <end position="895"/>
    </location>
</feature>
<dbReference type="SUPFAM" id="SSF47384">
    <property type="entry name" value="Homodimeric domain of signal transducing histidine kinase"/>
    <property type="match status" value="1"/>
</dbReference>
<dbReference type="SUPFAM" id="SSF55785">
    <property type="entry name" value="PYP-like sensor domain (PAS domain)"/>
    <property type="match status" value="1"/>
</dbReference>
<dbReference type="PROSITE" id="PS50109">
    <property type="entry name" value="HIS_KIN"/>
    <property type="match status" value="1"/>
</dbReference>
<dbReference type="SUPFAM" id="SSF52172">
    <property type="entry name" value="CheY-like"/>
    <property type="match status" value="1"/>
</dbReference>
<dbReference type="SMART" id="SM00388">
    <property type="entry name" value="HisKA"/>
    <property type="match status" value="1"/>
</dbReference>
<dbReference type="AlphaFoldDB" id="A0AAJ0DEX0"/>
<evidence type="ECO:0000256" key="7">
    <source>
        <dbReference type="SAM" id="MobiDB-lite"/>
    </source>
</evidence>
<evidence type="ECO:0000256" key="3">
    <source>
        <dbReference type="ARBA" id="ARBA00022553"/>
    </source>
</evidence>
<dbReference type="GO" id="GO:0009927">
    <property type="term" value="F:histidine phosphotransfer kinase activity"/>
    <property type="evidence" value="ECO:0007669"/>
    <property type="project" value="TreeGrafter"/>
</dbReference>
<dbReference type="GO" id="GO:0005886">
    <property type="term" value="C:plasma membrane"/>
    <property type="evidence" value="ECO:0007669"/>
    <property type="project" value="TreeGrafter"/>
</dbReference>
<dbReference type="PANTHER" id="PTHR43047">
    <property type="entry name" value="TWO-COMPONENT HISTIDINE PROTEIN KINASE"/>
    <property type="match status" value="1"/>
</dbReference>
<feature type="region of interest" description="Disordered" evidence="7">
    <location>
        <begin position="641"/>
        <end position="750"/>
    </location>
</feature>
<dbReference type="InterPro" id="IPR003661">
    <property type="entry name" value="HisK_dim/P_dom"/>
</dbReference>
<evidence type="ECO:0000256" key="2">
    <source>
        <dbReference type="ARBA" id="ARBA00012438"/>
    </source>
</evidence>
<dbReference type="InterPro" id="IPR035965">
    <property type="entry name" value="PAS-like_dom_sf"/>
</dbReference>
<dbReference type="CDD" id="cd17546">
    <property type="entry name" value="REC_hyHK_CKI1_RcsC-like"/>
    <property type="match status" value="1"/>
</dbReference>
<dbReference type="Pfam" id="PF02518">
    <property type="entry name" value="HATPase_c"/>
    <property type="match status" value="1"/>
</dbReference>
<evidence type="ECO:0000313" key="10">
    <source>
        <dbReference type="EMBL" id="KAK3052769.1"/>
    </source>
</evidence>
<keyword evidence="3 6" id="KW-0597">Phosphoprotein</keyword>
<dbReference type="PRINTS" id="PR00344">
    <property type="entry name" value="BCTRLSENSOR"/>
</dbReference>
<keyword evidence="4" id="KW-0808">Transferase</keyword>
<dbReference type="Gene3D" id="3.30.450.20">
    <property type="entry name" value="PAS domain"/>
    <property type="match status" value="1"/>
</dbReference>
<dbReference type="Pfam" id="PF00072">
    <property type="entry name" value="Response_reg"/>
    <property type="match status" value="1"/>
</dbReference>
<dbReference type="InterPro" id="IPR003594">
    <property type="entry name" value="HATPase_dom"/>
</dbReference>
<protein>
    <recommendedName>
        <fullName evidence="2">histidine kinase</fullName>
        <ecNumber evidence="2">2.7.13.3</ecNumber>
    </recommendedName>
</protein>
<dbReference type="SMART" id="SM00448">
    <property type="entry name" value="REC"/>
    <property type="match status" value="1"/>
</dbReference>
<comment type="caution">
    <text evidence="10">The sequence shown here is derived from an EMBL/GenBank/DDBJ whole genome shotgun (WGS) entry which is preliminary data.</text>
</comment>
<keyword evidence="5" id="KW-0418">Kinase</keyword>
<feature type="compositionally biased region" description="Basic and acidic residues" evidence="7">
    <location>
        <begin position="668"/>
        <end position="687"/>
    </location>
</feature>
<evidence type="ECO:0000256" key="4">
    <source>
        <dbReference type="ARBA" id="ARBA00022679"/>
    </source>
</evidence>
<reference evidence="10" key="1">
    <citation type="submission" date="2023-04" db="EMBL/GenBank/DDBJ databases">
        <title>Black Yeasts Isolated from many extreme environments.</title>
        <authorList>
            <person name="Coleine C."/>
            <person name="Stajich J.E."/>
            <person name="Selbmann L."/>
        </authorList>
    </citation>
    <scope>NUCLEOTIDE SEQUENCE</scope>
    <source>
        <strain evidence="10">CCFEE 5312</strain>
    </source>
</reference>
<dbReference type="InterPro" id="IPR011006">
    <property type="entry name" value="CheY-like_superfamily"/>
</dbReference>
<dbReference type="Gene3D" id="3.30.565.10">
    <property type="entry name" value="Histidine kinase-like ATPase, C-terminal domain"/>
    <property type="match status" value="1"/>
</dbReference>
<evidence type="ECO:0000256" key="1">
    <source>
        <dbReference type="ARBA" id="ARBA00000085"/>
    </source>
</evidence>
<feature type="modified residue" description="4-aspartylphosphate" evidence="6">
    <location>
        <position position="822"/>
    </location>
</feature>
<dbReference type="EC" id="2.7.13.3" evidence="2"/>
<comment type="catalytic activity">
    <reaction evidence="1">
        <text>ATP + protein L-histidine = ADP + protein N-phospho-L-histidine.</text>
        <dbReference type="EC" id="2.7.13.3"/>
    </reaction>
</comment>
<accession>A0AAJ0DEX0</accession>
<evidence type="ECO:0000259" key="9">
    <source>
        <dbReference type="PROSITE" id="PS50110"/>
    </source>
</evidence>
<dbReference type="InterPro" id="IPR001789">
    <property type="entry name" value="Sig_transdc_resp-reg_receiver"/>
</dbReference>
<keyword evidence="11" id="KW-1185">Reference proteome</keyword>
<dbReference type="InterPro" id="IPR000014">
    <property type="entry name" value="PAS"/>
</dbReference>
<name>A0AAJ0DEX0_9PEZI</name>